<evidence type="ECO:0000313" key="1">
    <source>
        <dbReference type="EMBL" id="OLY83391.1"/>
    </source>
</evidence>
<dbReference type="EMBL" id="LSSL01000926">
    <property type="protein sequence ID" value="OLY83391.1"/>
    <property type="molecule type" value="Genomic_DNA"/>
</dbReference>
<keyword evidence="2" id="KW-1185">Reference proteome</keyword>
<proteinExistence type="predicted"/>
<dbReference type="Proteomes" id="UP000187455">
    <property type="component" value="Unassembled WGS sequence"/>
</dbReference>
<gene>
    <name evidence="1" type="ORF">AYI68_g2467</name>
</gene>
<protein>
    <submittedName>
        <fullName evidence="1">Uncharacterized protein</fullName>
    </submittedName>
</protein>
<reference evidence="1 2" key="1">
    <citation type="journal article" date="2016" name="Mol. Biol. Evol.">
        <title>Genome-Wide Survey of Gut Fungi (Harpellales) Reveals the First Horizontally Transferred Ubiquitin Gene from a Mosquito Host.</title>
        <authorList>
            <person name="Wang Y."/>
            <person name="White M.M."/>
            <person name="Kvist S."/>
            <person name="Moncalvo J.M."/>
        </authorList>
    </citation>
    <scope>NUCLEOTIDE SEQUENCE [LARGE SCALE GENOMIC DNA]</scope>
    <source>
        <strain evidence="1 2">ALG-7-W6</strain>
    </source>
</reference>
<accession>A0A1R0H2Q8</accession>
<evidence type="ECO:0000313" key="2">
    <source>
        <dbReference type="Proteomes" id="UP000187455"/>
    </source>
</evidence>
<organism evidence="1 2">
    <name type="scientific">Smittium mucronatum</name>
    <dbReference type="NCBI Taxonomy" id="133383"/>
    <lineage>
        <taxon>Eukaryota</taxon>
        <taxon>Fungi</taxon>
        <taxon>Fungi incertae sedis</taxon>
        <taxon>Zoopagomycota</taxon>
        <taxon>Kickxellomycotina</taxon>
        <taxon>Harpellomycetes</taxon>
        <taxon>Harpellales</taxon>
        <taxon>Legeriomycetaceae</taxon>
        <taxon>Smittium</taxon>
    </lineage>
</organism>
<name>A0A1R0H2Q8_9FUNG</name>
<dbReference type="AlphaFoldDB" id="A0A1R0H2Q8"/>
<comment type="caution">
    <text evidence="1">The sequence shown here is derived from an EMBL/GenBank/DDBJ whole genome shotgun (WGS) entry which is preliminary data.</text>
</comment>
<sequence length="82" mass="9088">MVQSTNRKTLSGVASSRCMTEVTRDAEICVTVERWTCALDCVLAVLNDQFLLFRDGPPLESLPSESLCAVFTTPNEEKYNSV</sequence>